<dbReference type="CDD" id="cd00830">
    <property type="entry name" value="KAS_III"/>
    <property type="match status" value="1"/>
</dbReference>
<evidence type="ECO:0000313" key="5">
    <source>
        <dbReference type="EMBL" id="QGY48194.1"/>
    </source>
</evidence>
<dbReference type="SUPFAM" id="SSF53901">
    <property type="entry name" value="Thiolase-like"/>
    <property type="match status" value="1"/>
</dbReference>
<evidence type="ECO:0000259" key="3">
    <source>
        <dbReference type="Pfam" id="PF08541"/>
    </source>
</evidence>
<dbReference type="InterPro" id="IPR016039">
    <property type="entry name" value="Thiolase-like"/>
</dbReference>
<evidence type="ECO:0000256" key="1">
    <source>
        <dbReference type="ARBA" id="ARBA00022679"/>
    </source>
</evidence>
<accession>A0A6I6KD49</accession>
<keyword evidence="1" id="KW-0808">Transferase</keyword>
<dbReference type="PANTHER" id="PTHR34069:SF2">
    <property type="entry name" value="BETA-KETOACYL-[ACYL-CARRIER-PROTEIN] SYNTHASE III"/>
    <property type="match status" value="1"/>
</dbReference>
<dbReference type="InterPro" id="IPR013747">
    <property type="entry name" value="ACP_syn_III_C"/>
</dbReference>
<dbReference type="Gene3D" id="3.40.47.10">
    <property type="match status" value="2"/>
</dbReference>
<dbReference type="GO" id="GO:0044550">
    <property type="term" value="P:secondary metabolite biosynthetic process"/>
    <property type="evidence" value="ECO:0007669"/>
    <property type="project" value="TreeGrafter"/>
</dbReference>
<protein>
    <submittedName>
        <fullName evidence="5">Ketoacyl-ACP synthase III</fullName>
    </submittedName>
</protein>
<dbReference type="Pfam" id="PF08545">
    <property type="entry name" value="ACP_syn_III"/>
    <property type="match status" value="1"/>
</dbReference>
<evidence type="ECO:0000256" key="2">
    <source>
        <dbReference type="ARBA" id="ARBA00023315"/>
    </source>
</evidence>
<keyword evidence="6" id="KW-1185">Reference proteome</keyword>
<dbReference type="EMBL" id="CP046401">
    <property type="protein sequence ID" value="QGY48194.1"/>
    <property type="molecule type" value="Genomic_DNA"/>
</dbReference>
<evidence type="ECO:0000313" key="6">
    <source>
        <dbReference type="Proteomes" id="UP000428260"/>
    </source>
</evidence>
<dbReference type="KEGG" id="mcos:GM418_22975"/>
<proteinExistence type="predicted"/>
<dbReference type="Proteomes" id="UP000428260">
    <property type="component" value="Chromosome"/>
</dbReference>
<dbReference type="GO" id="GO:0006633">
    <property type="term" value="P:fatty acid biosynthetic process"/>
    <property type="evidence" value="ECO:0007669"/>
    <property type="project" value="InterPro"/>
</dbReference>
<dbReference type="AlphaFoldDB" id="A0A6I6KD49"/>
<organism evidence="5 6">
    <name type="scientific">Maribellus comscasis</name>
    <dbReference type="NCBI Taxonomy" id="2681766"/>
    <lineage>
        <taxon>Bacteria</taxon>
        <taxon>Pseudomonadati</taxon>
        <taxon>Bacteroidota</taxon>
        <taxon>Bacteroidia</taxon>
        <taxon>Marinilabiliales</taxon>
        <taxon>Prolixibacteraceae</taxon>
        <taxon>Maribellus</taxon>
    </lineage>
</organism>
<dbReference type="GO" id="GO:0004315">
    <property type="term" value="F:3-oxoacyl-[acyl-carrier-protein] synthase activity"/>
    <property type="evidence" value="ECO:0007669"/>
    <property type="project" value="InterPro"/>
</dbReference>
<dbReference type="PANTHER" id="PTHR34069">
    <property type="entry name" value="3-OXOACYL-[ACYL-CARRIER-PROTEIN] SYNTHASE 3"/>
    <property type="match status" value="1"/>
</dbReference>
<gene>
    <name evidence="5" type="ORF">GM418_22975</name>
</gene>
<dbReference type="InterPro" id="IPR013751">
    <property type="entry name" value="ACP_syn_III_N"/>
</dbReference>
<keyword evidence="2" id="KW-0012">Acyltransferase</keyword>
<reference evidence="5 6" key="1">
    <citation type="submission" date="2019-11" db="EMBL/GenBank/DDBJ databases">
        <authorList>
            <person name="Zheng R.K."/>
            <person name="Sun C.M."/>
        </authorList>
    </citation>
    <scope>NUCLEOTIDE SEQUENCE [LARGE SCALE GENOMIC DNA]</scope>
    <source>
        <strain evidence="5 6">WC007</strain>
    </source>
</reference>
<sequence>MYINLINHYVPELVILNSYFKEKNGLDNEWITKRTGIKERRKATLGENTETMALKVVRESIPLLPYNISEIDLIIGATYTPFDTVVSLAHSIQNHFNIKNAKAVTVTSACSSFVNAVEIAQGYFSMEKAKKVLIIASEHNTAYSKVSDIQSGHLWGDGAAAIFISKERVTPNDIKIIDVITKGLGNIGQASEAVHLRPLNGGLKMPIGKDVFINAIAHMVNILLEILIKNNMGIDDLNYLVAHQANIRILENIRKILKLSKDKMIINLDKLGNTGCASTPIALSENSNKFSKGDLIGVTVFGGGYSSGALLLKI</sequence>
<name>A0A6I6KD49_9BACT</name>
<evidence type="ECO:0000259" key="4">
    <source>
        <dbReference type="Pfam" id="PF08545"/>
    </source>
</evidence>
<dbReference type="Pfam" id="PF08541">
    <property type="entry name" value="ACP_syn_III_C"/>
    <property type="match status" value="1"/>
</dbReference>
<feature type="domain" description="Beta-ketoacyl-[acyl-carrier-protein] synthase III N-terminal" evidence="4">
    <location>
        <begin position="106"/>
        <end position="177"/>
    </location>
</feature>
<feature type="domain" description="Beta-ketoacyl-[acyl-carrier-protein] synthase III C-terminal" evidence="3">
    <location>
        <begin position="229"/>
        <end position="314"/>
    </location>
</feature>